<evidence type="ECO:0000256" key="3">
    <source>
        <dbReference type="PROSITE-ProRule" id="PRU00339"/>
    </source>
</evidence>
<feature type="repeat" description="TPR" evidence="3">
    <location>
        <begin position="7"/>
        <end position="40"/>
    </location>
</feature>
<keyword evidence="2 3" id="KW-0802">TPR repeat</keyword>
<dbReference type="STRING" id="2316362.A0A4Q2DKF6"/>
<dbReference type="InterPro" id="IPR011990">
    <property type="entry name" value="TPR-like_helical_dom_sf"/>
</dbReference>
<evidence type="ECO:0000256" key="2">
    <source>
        <dbReference type="ARBA" id="ARBA00022803"/>
    </source>
</evidence>
<dbReference type="SUPFAM" id="SSF48452">
    <property type="entry name" value="TPR-like"/>
    <property type="match status" value="1"/>
</dbReference>
<evidence type="ECO:0000313" key="4">
    <source>
        <dbReference type="EMBL" id="RXW19344.1"/>
    </source>
</evidence>
<dbReference type="PANTHER" id="PTHR22904">
    <property type="entry name" value="TPR REPEAT CONTAINING PROTEIN"/>
    <property type="match status" value="1"/>
</dbReference>
<dbReference type="InterPro" id="IPR019734">
    <property type="entry name" value="TPR_rpt"/>
</dbReference>
<comment type="caution">
    <text evidence="4">The sequence shown here is derived from an EMBL/GenBank/DDBJ whole genome shotgun (WGS) entry which is preliminary data.</text>
</comment>
<sequence length="353" mass="40443">MPSPQYAVQLKEEGNLLFKQKNYDAALRKFSEAIALDPRNAAFYGNRAACFYFLGRFYDVITDSQTALQLNPRYAKAWLRKADAHDALMQYAESIECYAQALPLSSSSEYPELQQRIQAVTSKIMNPATMSLPTLLTLARAHSIPIPHQDQMHSPAQTESLRKALFRHPKWGSHPRVRFMLIPEDDAHPIRNFELERVPVGKLDGDLKRVLGSGCREYVEELVWSDDWAEYARGRPVGVGVGRIYTTYECVMDPRASSSGRPVNRRACHLLGRNDLCGHILLKKTNRIKIVPERILGSSSSTDDVSRPSDELGWEILTVDELRSEEFKRKRREWGRVEEWHVRDMSLRSRGRT</sequence>
<organism evidence="4 5">
    <name type="scientific">Candolleomyces aberdarensis</name>
    <dbReference type="NCBI Taxonomy" id="2316362"/>
    <lineage>
        <taxon>Eukaryota</taxon>
        <taxon>Fungi</taxon>
        <taxon>Dikarya</taxon>
        <taxon>Basidiomycota</taxon>
        <taxon>Agaricomycotina</taxon>
        <taxon>Agaricomycetes</taxon>
        <taxon>Agaricomycetidae</taxon>
        <taxon>Agaricales</taxon>
        <taxon>Agaricineae</taxon>
        <taxon>Psathyrellaceae</taxon>
        <taxon>Candolleomyces</taxon>
    </lineage>
</organism>
<dbReference type="PROSITE" id="PS50005">
    <property type="entry name" value="TPR"/>
    <property type="match status" value="1"/>
</dbReference>
<dbReference type="PANTHER" id="PTHR22904:SF523">
    <property type="entry name" value="STRESS-INDUCED-PHOSPHOPROTEIN 1"/>
    <property type="match status" value="1"/>
</dbReference>
<dbReference type="Gene3D" id="1.25.40.10">
    <property type="entry name" value="Tetratricopeptide repeat domain"/>
    <property type="match status" value="1"/>
</dbReference>
<dbReference type="Pfam" id="PF13414">
    <property type="entry name" value="TPR_11"/>
    <property type="match status" value="1"/>
</dbReference>
<keyword evidence="1" id="KW-0677">Repeat</keyword>
<dbReference type="AlphaFoldDB" id="A0A4Q2DKF6"/>
<dbReference type="GO" id="GO:0051879">
    <property type="term" value="F:Hsp90 protein binding"/>
    <property type="evidence" value="ECO:0007669"/>
    <property type="project" value="TreeGrafter"/>
</dbReference>
<name>A0A4Q2DKF6_9AGAR</name>
<gene>
    <name evidence="4" type="ORF">EST38_g6512</name>
</gene>
<reference evidence="4 5" key="1">
    <citation type="submission" date="2019-01" db="EMBL/GenBank/DDBJ databases">
        <title>Draft genome sequence of Psathyrella aberdarensis IHI B618.</title>
        <authorList>
            <person name="Buettner E."/>
            <person name="Kellner H."/>
        </authorList>
    </citation>
    <scope>NUCLEOTIDE SEQUENCE [LARGE SCALE GENOMIC DNA]</scope>
    <source>
        <strain evidence="4 5">IHI B618</strain>
    </source>
</reference>
<evidence type="ECO:0000313" key="5">
    <source>
        <dbReference type="Proteomes" id="UP000290288"/>
    </source>
</evidence>
<dbReference type="Proteomes" id="UP000290288">
    <property type="component" value="Unassembled WGS sequence"/>
</dbReference>
<evidence type="ECO:0000256" key="1">
    <source>
        <dbReference type="ARBA" id="ARBA00022737"/>
    </source>
</evidence>
<proteinExistence type="predicted"/>
<keyword evidence="5" id="KW-1185">Reference proteome</keyword>
<dbReference type="Pfam" id="PF13181">
    <property type="entry name" value="TPR_8"/>
    <property type="match status" value="1"/>
</dbReference>
<accession>A0A4Q2DKF6</accession>
<dbReference type="OrthoDB" id="2362444at2759"/>
<protein>
    <submittedName>
        <fullName evidence="4">Uncharacterized protein</fullName>
    </submittedName>
</protein>
<dbReference type="SMART" id="SM00028">
    <property type="entry name" value="TPR"/>
    <property type="match status" value="3"/>
</dbReference>
<dbReference type="EMBL" id="SDEE01000207">
    <property type="protein sequence ID" value="RXW19344.1"/>
    <property type="molecule type" value="Genomic_DNA"/>
</dbReference>